<dbReference type="SUPFAM" id="SSF48452">
    <property type="entry name" value="TPR-like"/>
    <property type="match status" value="1"/>
</dbReference>
<dbReference type="GO" id="GO:0004222">
    <property type="term" value="F:metalloendopeptidase activity"/>
    <property type="evidence" value="ECO:0007669"/>
    <property type="project" value="InterPro"/>
</dbReference>
<evidence type="ECO:0000256" key="7">
    <source>
        <dbReference type="SAM" id="SignalP"/>
    </source>
</evidence>
<dbReference type="InterPro" id="IPR001915">
    <property type="entry name" value="Peptidase_M48"/>
</dbReference>
<evidence type="ECO:0000256" key="3">
    <source>
        <dbReference type="ARBA" id="ARBA00022723"/>
    </source>
</evidence>
<proteinExistence type="predicted"/>
<dbReference type="Proteomes" id="UP000005317">
    <property type="component" value="Unassembled WGS sequence"/>
</dbReference>
<evidence type="ECO:0000259" key="8">
    <source>
        <dbReference type="Pfam" id="PF01435"/>
    </source>
</evidence>
<evidence type="ECO:0000256" key="1">
    <source>
        <dbReference type="ARBA" id="ARBA00001947"/>
    </source>
</evidence>
<dbReference type="GO" id="GO:0051603">
    <property type="term" value="P:proteolysis involved in protein catabolic process"/>
    <property type="evidence" value="ECO:0007669"/>
    <property type="project" value="TreeGrafter"/>
</dbReference>
<dbReference type="AlphaFoldDB" id="A0A656HH04"/>
<evidence type="ECO:0000256" key="6">
    <source>
        <dbReference type="ARBA" id="ARBA00023049"/>
    </source>
</evidence>
<dbReference type="GO" id="GO:0046872">
    <property type="term" value="F:metal ion binding"/>
    <property type="evidence" value="ECO:0007669"/>
    <property type="project" value="UniProtKB-KW"/>
</dbReference>
<dbReference type="OrthoDB" id="9810445at2"/>
<comment type="cofactor">
    <cofactor evidence="1">
        <name>Zn(2+)</name>
        <dbReference type="ChEBI" id="CHEBI:29105"/>
    </cofactor>
</comment>
<keyword evidence="3" id="KW-0479">Metal-binding</keyword>
<dbReference type="Pfam" id="PF01435">
    <property type="entry name" value="Peptidase_M48"/>
    <property type="match status" value="1"/>
</dbReference>
<organism evidence="9 10">
    <name type="scientific">Thiothrix nivea (strain ATCC 35100 / DSM 5205 / JP2)</name>
    <dbReference type="NCBI Taxonomy" id="870187"/>
    <lineage>
        <taxon>Bacteria</taxon>
        <taxon>Pseudomonadati</taxon>
        <taxon>Pseudomonadota</taxon>
        <taxon>Gammaproteobacteria</taxon>
        <taxon>Thiotrichales</taxon>
        <taxon>Thiotrichaceae</taxon>
        <taxon>Thiothrix</taxon>
    </lineage>
</organism>
<name>A0A656HH04_THINJ</name>
<accession>A0A656HH04</accession>
<reference evidence="10" key="1">
    <citation type="journal article" date="2011" name="Stand. Genomic Sci.">
        <title>Genome sequence of the filamentous, gliding Thiothrix nivea neotype strain (JP2(T)).</title>
        <authorList>
            <person name="Lapidus A."/>
            <person name="Nolan M."/>
            <person name="Lucas S."/>
            <person name="Glavina Del Rio T."/>
            <person name="Tice H."/>
            <person name="Cheng J.F."/>
            <person name="Tapia R."/>
            <person name="Han C."/>
            <person name="Goodwin L."/>
            <person name="Pitluck S."/>
            <person name="Liolios K."/>
            <person name="Pagani I."/>
            <person name="Ivanova N."/>
            <person name="Huntemann M."/>
            <person name="Mavromatis K."/>
            <person name="Mikhailova N."/>
            <person name="Pati A."/>
            <person name="Chen A."/>
            <person name="Palaniappan K."/>
            <person name="Land M."/>
            <person name="Brambilla E.M."/>
            <person name="Rohde M."/>
            <person name="Abt B."/>
            <person name="Verbarg S."/>
            <person name="Goker M."/>
            <person name="Bristow J."/>
            <person name="Eisen J.A."/>
            <person name="Markowitz V."/>
            <person name="Hugenholtz P."/>
            <person name="Kyrpides N.C."/>
            <person name="Klenk H.P."/>
            <person name="Woyke T."/>
        </authorList>
    </citation>
    <scope>NUCLEOTIDE SEQUENCE [LARGE SCALE GENOMIC DNA]</scope>
    <source>
        <strain evidence="10">ATCC 35100 / DSM 5205 / JP2</strain>
    </source>
</reference>
<dbReference type="Gene3D" id="3.30.2010.10">
    <property type="entry name" value="Metalloproteases ('zincins'), catalytic domain"/>
    <property type="match status" value="1"/>
</dbReference>
<feature type="signal peptide" evidence="7">
    <location>
        <begin position="1"/>
        <end position="24"/>
    </location>
</feature>
<dbReference type="InterPro" id="IPR011990">
    <property type="entry name" value="TPR-like_helical_dom_sf"/>
</dbReference>
<evidence type="ECO:0000313" key="10">
    <source>
        <dbReference type="Proteomes" id="UP000005317"/>
    </source>
</evidence>
<dbReference type="RefSeq" id="WP_002708588.1">
    <property type="nucleotide sequence ID" value="NZ_JH651384.1"/>
</dbReference>
<dbReference type="InterPro" id="IPR051156">
    <property type="entry name" value="Mito/Outer_Membr_Metalloprot"/>
</dbReference>
<feature type="domain" description="Peptidase M48" evidence="8">
    <location>
        <begin position="76"/>
        <end position="261"/>
    </location>
</feature>
<feature type="chain" id="PRO_5024941511" evidence="7">
    <location>
        <begin position="25"/>
        <end position="475"/>
    </location>
</feature>
<gene>
    <name evidence="9" type="ORF">Thini_2088</name>
</gene>
<keyword evidence="10" id="KW-1185">Reference proteome</keyword>
<dbReference type="PANTHER" id="PTHR22726">
    <property type="entry name" value="METALLOENDOPEPTIDASE OMA1"/>
    <property type="match status" value="1"/>
</dbReference>
<sequence length="475" mass="51191" precursor="true">MKYITFHSLLLSGLTAGSLTVASAGLDLNIPDMNIPDLGDPASSTLSSSEESALGLKLLRELRGSQPVVEDPELSGWLRALGNRLATHAPGGGNYYFLIVKNSEINAYAMPGGVIVIHSGLILSTSSESELAAVIAHEIAHVSQRHIARMLTDQRGSPLLTGLGVLAGAAAASKSPDAAQAIITGTIASQAQRQLAFSRQMETEADRSGLRILAAAGLNPQAMPAFLEKLDRRTSDLHGDITQYLRSHPLSIDRLSDTRSRANQLGQRAAREDSDYLYAREKLRALTAPGSTAVTADDTQLAQYAQAIRLLRKGNSNAALQTLGTRPRPLPATLALAEALNAAQRHAETEKLLTPLASAYPGQEAILVLLAEALLATQKATQAWQLFSRSHFSEQTSLEFLDMRQRVAEQAGQPAEAYRSAAERSIRMGEYKHARAILEQASRLPGIPAQTAARLQAMTLDIKRMETQEKQLDKF</sequence>
<evidence type="ECO:0000313" key="9">
    <source>
        <dbReference type="EMBL" id="EIJ34660.1"/>
    </source>
</evidence>
<keyword evidence="5" id="KW-0862">Zinc</keyword>
<evidence type="ECO:0000256" key="5">
    <source>
        <dbReference type="ARBA" id="ARBA00022833"/>
    </source>
</evidence>
<dbReference type="EMBL" id="JH651384">
    <property type="protein sequence ID" value="EIJ34660.1"/>
    <property type="molecule type" value="Genomic_DNA"/>
</dbReference>
<dbReference type="PANTHER" id="PTHR22726:SF1">
    <property type="entry name" value="METALLOENDOPEPTIDASE OMA1, MITOCHONDRIAL"/>
    <property type="match status" value="1"/>
</dbReference>
<keyword evidence="6" id="KW-0482">Metalloprotease</keyword>
<protein>
    <submittedName>
        <fullName evidence="9">Peptidase M48 Ste24p</fullName>
    </submittedName>
</protein>
<keyword evidence="4" id="KW-0378">Hydrolase</keyword>
<keyword evidence="2" id="KW-0645">Protease</keyword>
<evidence type="ECO:0000256" key="2">
    <source>
        <dbReference type="ARBA" id="ARBA00022670"/>
    </source>
</evidence>
<dbReference type="GO" id="GO:0016020">
    <property type="term" value="C:membrane"/>
    <property type="evidence" value="ECO:0007669"/>
    <property type="project" value="TreeGrafter"/>
</dbReference>
<keyword evidence="7" id="KW-0732">Signal</keyword>
<evidence type="ECO:0000256" key="4">
    <source>
        <dbReference type="ARBA" id="ARBA00022801"/>
    </source>
</evidence>